<gene>
    <name evidence="11" type="ORF">FAP39_06665</name>
</gene>
<dbReference type="GO" id="GO:0006879">
    <property type="term" value="P:intracellular iron ion homeostasis"/>
    <property type="evidence" value="ECO:0007669"/>
    <property type="project" value="TreeGrafter"/>
</dbReference>
<keyword evidence="5 11" id="KW-0067">ATP-binding</keyword>
<evidence type="ECO:0000256" key="1">
    <source>
        <dbReference type="ARBA" id="ARBA00004651"/>
    </source>
</evidence>
<dbReference type="EMBL" id="SULI01000005">
    <property type="protein sequence ID" value="TKZ21416.1"/>
    <property type="molecule type" value="Genomic_DNA"/>
</dbReference>
<feature type="domain" description="ABC transmembrane type-1" evidence="10">
    <location>
        <begin position="44"/>
        <end position="330"/>
    </location>
</feature>
<sequence length="606" mass="66951">MKTWHTASSEELSRNEKRSGIRTIRKVLPYLWPESASWVKQRVVLALLALLLSKIVAVGVPMIYKQAVDALAGDATSQLMVGAVGLTVAYGMARLMSVGFQQLRDVVFARVGQRALRALALETFEHIHRLSMRYHITRKTGGLSRIIERGVKGVEFLLRFLLFSIGPLVLELLMISVILFWLFDVWYLAVVTLTIAAYVWFTFAVTEWRVKLRRQMNDQDTDANQKAIDSLLNFETVKYFGAEKREAARYDESMAGYETAALKTSYSLAMLNFGQSILITSGLVIVMVLAARGVQAGDLTVGDFVMVNAYMIQITMPLNFLGTVYREIRQSLVDMGEMFDLLEQPSEVSDAKNAKDLVVDGGAIELENVVFGYEEARPILHGVSLKVGAGQNVAIVGASGSGKSTIGRLLFRFYDVKGGALRIDGQDIREVTQTSLHDAIGVVPQDTVLFNDTIRYNIAYGRDTATTQDVIEAAQAAQIHDFIQSLPDGYDTMVGERGLKLSGGEKQRVGIARTLLKNPPILLLDEATSALDTETEQDIKEALALAGQGRTVITIAHRLSTIAEADRIVVLENGQIKEEGTHTDLLARNGRYAQLWQRQLAENDAA</sequence>
<dbReference type="PANTHER" id="PTHR24221">
    <property type="entry name" value="ATP-BINDING CASSETTE SUB-FAMILY B"/>
    <property type="match status" value="1"/>
</dbReference>
<dbReference type="AlphaFoldDB" id="A0A4U7N7U3"/>
<evidence type="ECO:0000256" key="6">
    <source>
        <dbReference type="ARBA" id="ARBA00022989"/>
    </source>
</evidence>
<dbReference type="InterPro" id="IPR039421">
    <property type="entry name" value="Type_1_exporter"/>
</dbReference>
<dbReference type="InterPro" id="IPR017871">
    <property type="entry name" value="ABC_transporter-like_CS"/>
</dbReference>
<dbReference type="InterPro" id="IPR011527">
    <property type="entry name" value="ABC1_TM_dom"/>
</dbReference>
<dbReference type="OrthoDB" id="9808328at2"/>
<dbReference type="GO" id="GO:0005886">
    <property type="term" value="C:plasma membrane"/>
    <property type="evidence" value="ECO:0007669"/>
    <property type="project" value="UniProtKB-SubCell"/>
</dbReference>
<feature type="transmembrane region" description="Helical" evidence="8">
    <location>
        <begin position="43"/>
        <end position="64"/>
    </location>
</feature>
<protein>
    <submittedName>
        <fullName evidence="11">ABC transporter ATP-binding protein/permease</fullName>
    </submittedName>
</protein>
<dbReference type="Gene3D" id="3.40.50.300">
    <property type="entry name" value="P-loop containing nucleotide triphosphate hydrolases"/>
    <property type="match status" value="1"/>
</dbReference>
<dbReference type="GO" id="GO:0016887">
    <property type="term" value="F:ATP hydrolysis activity"/>
    <property type="evidence" value="ECO:0007669"/>
    <property type="project" value="InterPro"/>
</dbReference>
<keyword evidence="7 8" id="KW-0472">Membrane</keyword>
<evidence type="ECO:0000259" key="10">
    <source>
        <dbReference type="PROSITE" id="PS50929"/>
    </source>
</evidence>
<dbReference type="PROSITE" id="PS50893">
    <property type="entry name" value="ABC_TRANSPORTER_2"/>
    <property type="match status" value="1"/>
</dbReference>
<dbReference type="CDD" id="cd18582">
    <property type="entry name" value="ABC_6TM_ATM1_ABCB7"/>
    <property type="match status" value="1"/>
</dbReference>
<name>A0A4U7N7U3_9RHOB</name>
<evidence type="ECO:0000259" key="9">
    <source>
        <dbReference type="PROSITE" id="PS50893"/>
    </source>
</evidence>
<dbReference type="InterPro" id="IPR003439">
    <property type="entry name" value="ABC_transporter-like_ATP-bd"/>
</dbReference>
<dbReference type="InterPro" id="IPR027417">
    <property type="entry name" value="P-loop_NTPase"/>
</dbReference>
<organism evidence="11 12">
    <name type="scientific">Shimia litoralis</name>
    <dbReference type="NCBI Taxonomy" id="420403"/>
    <lineage>
        <taxon>Bacteria</taxon>
        <taxon>Pseudomonadati</taxon>
        <taxon>Pseudomonadota</taxon>
        <taxon>Alphaproteobacteria</taxon>
        <taxon>Rhodobacterales</taxon>
        <taxon>Roseobacteraceae</taxon>
    </lineage>
</organism>
<dbReference type="GO" id="GO:0005524">
    <property type="term" value="F:ATP binding"/>
    <property type="evidence" value="ECO:0007669"/>
    <property type="project" value="UniProtKB-KW"/>
</dbReference>
<dbReference type="Proteomes" id="UP000306575">
    <property type="component" value="Unassembled WGS sequence"/>
</dbReference>
<dbReference type="RefSeq" id="WP_138015619.1">
    <property type="nucleotide sequence ID" value="NZ_SULI01000005.1"/>
</dbReference>
<dbReference type="PROSITE" id="PS00211">
    <property type="entry name" value="ABC_TRANSPORTER_1"/>
    <property type="match status" value="1"/>
</dbReference>
<feature type="transmembrane region" description="Helical" evidence="8">
    <location>
        <begin position="186"/>
        <end position="206"/>
    </location>
</feature>
<feature type="transmembrane region" description="Helical" evidence="8">
    <location>
        <begin position="76"/>
        <end position="93"/>
    </location>
</feature>
<comment type="caution">
    <text evidence="11">The sequence shown here is derived from an EMBL/GenBank/DDBJ whole genome shotgun (WGS) entry which is preliminary data.</text>
</comment>
<dbReference type="Pfam" id="PF00005">
    <property type="entry name" value="ABC_tran"/>
    <property type="match status" value="1"/>
</dbReference>
<evidence type="ECO:0000256" key="7">
    <source>
        <dbReference type="ARBA" id="ARBA00023136"/>
    </source>
</evidence>
<feature type="transmembrane region" description="Helical" evidence="8">
    <location>
        <begin position="156"/>
        <end position="180"/>
    </location>
</feature>
<keyword evidence="6 8" id="KW-1133">Transmembrane helix</keyword>
<dbReference type="Gene3D" id="1.20.1560.10">
    <property type="entry name" value="ABC transporter type 1, transmembrane domain"/>
    <property type="match status" value="1"/>
</dbReference>
<keyword evidence="4" id="KW-0547">Nucleotide-binding</keyword>
<evidence type="ECO:0000256" key="5">
    <source>
        <dbReference type="ARBA" id="ARBA00022840"/>
    </source>
</evidence>
<feature type="transmembrane region" description="Helical" evidence="8">
    <location>
        <begin position="304"/>
        <end position="325"/>
    </location>
</feature>
<evidence type="ECO:0000313" key="12">
    <source>
        <dbReference type="Proteomes" id="UP000306575"/>
    </source>
</evidence>
<proteinExistence type="predicted"/>
<evidence type="ECO:0000313" key="11">
    <source>
        <dbReference type="EMBL" id="TKZ21416.1"/>
    </source>
</evidence>
<feature type="domain" description="ABC transporter" evidence="9">
    <location>
        <begin position="364"/>
        <end position="598"/>
    </location>
</feature>
<keyword evidence="2" id="KW-0813">Transport</keyword>
<dbReference type="InterPro" id="IPR003593">
    <property type="entry name" value="AAA+_ATPase"/>
</dbReference>
<evidence type="ECO:0000256" key="8">
    <source>
        <dbReference type="SAM" id="Phobius"/>
    </source>
</evidence>
<dbReference type="PANTHER" id="PTHR24221:SF402">
    <property type="entry name" value="IRON-SULFUR CLUSTERS TRANSPORTER ABCB7, MITOCHONDRIAL"/>
    <property type="match status" value="1"/>
</dbReference>
<keyword evidence="3 8" id="KW-0812">Transmembrane</keyword>
<dbReference type="InterPro" id="IPR036640">
    <property type="entry name" value="ABC1_TM_sf"/>
</dbReference>
<dbReference type="FunFam" id="3.40.50.300:FF:000186">
    <property type="entry name" value="ATP-binding cassette sub-family B member 7, mitochondrial"/>
    <property type="match status" value="1"/>
</dbReference>
<dbReference type="Pfam" id="PF00664">
    <property type="entry name" value="ABC_membrane"/>
    <property type="match status" value="1"/>
</dbReference>
<dbReference type="SUPFAM" id="SSF52540">
    <property type="entry name" value="P-loop containing nucleoside triphosphate hydrolases"/>
    <property type="match status" value="1"/>
</dbReference>
<dbReference type="CDD" id="cd03253">
    <property type="entry name" value="ABCC_ATM1_transporter"/>
    <property type="match status" value="1"/>
</dbReference>
<accession>A0A4U7N7U3</accession>
<evidence type="ECO:0000256" key="4">
    <source>
        <dbReference type="ARBA" id="ARBA00022741"/>
    </source>
</evidence>
<reference evidence="11 12" key="1">
    <citation type="submission" date="2019-04" db="EMBL/GenBank/DDBJ databases">
        <title>Genome sequence of Pelagicola litoralis CL-ES2.</title>
        <authorList>
            <person name="Cao J."/>
        </authorList>
    </citation>
    <scope>NUCLEOTIDE SEQUENCE [LARGE SCALE GENOMIC DNA]</scope>
    <source>
        <strain evidence="11 12">CL-ES2</strain>
    </source>
</reference>
<dbReference type="SMART" id="SM00382">
    <property type="entry name" value="AAA"/>
    <property type="match status" value="1"/>
</dbReference>
<comment type="subcellular location">
    <subcellularLocation>
        <location evidence="1">Cell membrane</location>
        <topology evidence="1">Multi-pass membrane protein</topology>
    </subcellularLocation>
</comment>
<evidence type="ECO:0000256" key="3">
    <source>
        <dbReference type="ARBA" id="ARBA00022692"/>
    </source>
</evidence>
<keyword evidence="12" id="KW-1185">Reference proteome</keyword>
<dbReference type="SUPFAM" id="SSF90123">
    <property type="entry name" value="ABC transporter transmembrane region"/>
    <property type="match status" value="1"/>
</dbReference>
<evidence type="ECO:0000256" key="2">
    <source>
        <dbReference type="ARBA" id="ARBA00022448"/>
    </source>
</evidence>
<feature type="transmembrane region" description="Helical" evidence="8">
    <location>
        <begin position="273"/>
        <end position="292"/>
    </location>
</feature>
<dbReference type="PROSITE" id="PS50929">
    <property type="entry name" value="ABC_TM1F"/>
    <property type="match status" value="1"/>
</dbReference>
<dbReference type="GO" id="GO:0140359">
    <property type="term" value="F:ABC-type transporter activity"/>
    <property type="evidence" value="ECO:0007669"/>
    <property type="project" value="InterPro"/>
</dbReference>